<dbReference type="GO" id="GO:0005794">
    <property type="term" value="C:Golgi apparatus"/>
    <property type="evidence" value="ECO:0007669"/>
    <property type="project" value="TreeGrafter"/>
</dbReference>
<protein>
    <submittedName>
        <fullName evidence="2">Uncharacterized protein</fullName>
    </submittedName>
</protein>
<feature type="compositionally biased region" description="Polar residues" evidence="1">
    <location>
        <begin position="444"/>
        <end position="461"/>
    </location>
</feature>
<feature type="region of interest" description="Disordered" evidence="1">
    <location>
        <begin position="274"/>
        <end position="322"/>
    </location>
</feature>
<sequence length="743" mass="78595">MTSGRPSLPQTSCSGHPKAPLVAAAALRCLARLPDLCSPSLLIGRSPSSAHGPAPSPAHSNPRCTMSRVPVSSVHLTGLLPILLRLAVRIAQTPLLHPSLPPPFLDGGQPLTATPDRPRITMATLLLYHLSFSLDTSGHSSEGLGCNDSEISSTSAEKTQSPSLPPPPFSLTETAADKESCVTTRQRREWLEICRLVGWTRSQTLLAGAVVDLLARLAGHRYPATAGMGINLAASDVSQAAPSNSPTYAEGPGAEAEAVTTLKSLADRPDEISATALPDSSVSSSSNGNFNSKDGEASGLEDNSTDAHSEIDAKDQGIQSRKEEPIQMALNRQEAEEWYRQVASAVLALVRHEHPLHIGSNHFRKNCSSDSDDACACAGFSSTVVPAGVSVLGCCLAAITLVSRALSSSPLALFAYHDLRSGLVGILGRVWRLADLDYLSVSVPSQSEPSKTASQTASSQLPGEERLRSPLAGMPARRVCLAAIQAFVLHDEPAVGAFCVKTMTPQVFRWLYSLTSLTDDTALQSSIPTGLKRLSDAHSVATITPCLSVHLGLAVNAAIELAESLVDLAEASCRQSLLLLLLPLLASLLQPPQQYDATNTGPIIPNSLNPGAMHWLASAASASPPSAAVCSIGLHLISLRHLLRLAPRFPSEFRSVAGLLGPELRGRMEAAVRHAVSKEGLGHARSRRHLLSFPMANSDELTSVPNRGFEATANQAAASSESRNRNLDARPTIQLKTDFSNFK</sequence>
<dbReference type="EMBL" id="CAAALY010000019">
    <property type="protein sequence ID" value="VEL06565.1"/>
    <property type="molecule type" value="Genomic_DNA"/>
</dbReference>
<dbReference type="PANTHER" id="PTHR21663">
    <property type="entry name" value="HYPOTHETICAL HEAT DOMAIN-CONTAINING"/>
    <property type="match status" value="1"/>
</dbReference>
<feature type="compositionally biased region" description="Polar residues" evidence="1">
    <location>
        <begin position="149"/>
        <end position="160"/>
    </location>
</feature>
<evidence type="ECO:0000313" key="2">
    <source>
        <dbReference type="EMBL" id="VEL06565.1"/>
    </source>
</evidence>
<evidence type="ECO:0000256" key="1">
    <source>
        <dbReference type="SAM" id="MobiDB-lite"/>
    </source>
</evidence>
<dbReference type="GO" id="GO:0030139">
    <property type="term" value="C:endocytic vesicle"/>
    <property type="evidence" value="ECO:0007669"/>
    <property type="project" value="TreeGrafter"/>
</dbReference>
<organism evidence="2 3">
    <name type="scientific">Protopolystoma xenopodis</name>
    <dbReference type="NCBI Taxonomy" id="117903"/>
    <lineage>
        <taxon>Eukaryota</taxon>
        <taxon>Metazoa</taxon>
        <taxon>Spiralia</taxon>
        <taxon>Lophotrochozoa</taxon>
        <taxon>Platyhelminthes</taxon>
        <taxon>Monogenea</taxon>
        <taxon>Polyopisthocotylea</taxon>
        <taxon>Polystomatidea</taxon>
        <taxon>Polystomatidae</taxon>
        <taxon>Protopolystoma</taxon>
    </lineage>
</organism>
<dbReference type="AlphaFoldDB" id="A0A448W9P0"/>
<proteinExistence type="predicted"/>
<reference evidence="2" key="1">
    <citation type="submission" date="2018-11" db="EMBL/GenBank/DDBJ databases">
        <authorList>
            <consortium name="Pathogen Informatics"/>
        </authorList>
    </citation>
    <scope>NUCLEOTIDE SEQUENCE</scope>
</reference>
<dbReference type="OrthoDB" id="6272661at2759"/>
<feature type="compositionally biased region" description="Basic and acidic residues" evidence="1">
    <location>
        <begin position="305"/>
        <end position="322"/>
    </location>
</feature>
<name>A0A448W9P0_9PLAT</name>
<dbReference type="Proteomes" id="UP000784294">
    <property type="component" value="Unassembled WGS sequence"/>
</dbReference>
<dbReference type="GO" id="GO:0005829">
    <property type="term" value="C:cytosol"/>
    <property type="evidence" value="ECO:0007669"/>
    <property type="project" value="GOC"/>
</dbReference>
<accession>A0A448W9P0</accession>
<dbReference type="InterPro" id="IPR040108">
    <property type="entry name" value="Laa1/Sip1/HEATR5"/>
</dbReference>
<feature type="compositionally biased region" description="Low complexity" evidence="1">
    <location>
        <begin position="280"/>
        <end position="292"/>
    </location>
</feature>
<gene>
    <name evidence="2" type="ORF">PXEA_LOCUS5</name>
</gene>
<feature type="region of interest" description="Disordered" evidence="1">
    <location>
        <begin position="141"/>
        <end position="177"/>
    </location>
</feature>
<dbReference type="GO" id="GO:0006897">
    <property type="term" value="P:endocytosis"/>
    <property type="evidence" value="ECO:0007669"/>
    <property type="project" value="TreeGrafter"/>
</dbReference>
<keyword evidence="3" id="KW-1185">Reference proteome</keyword>
<evidence type="ECO:0000313" key="3">
    <source>
        <dbReference type="Proteomes" id="UP000784294"/>
    </source>
</evidence>
<dbReference type="GO" id="GO:0042147">
    <property type="term" value="P:retrograde transport, endosome to Golgi"/>
    <property type="evidence" value="ECO:0007669"/>
    <property type="project" value="TreeGrafter"/>
</dbReference>
<feature type="region of interest" description="Disordered" evidence="1">
    <location>
        <begin position="444"/>
        <end position="465"/>
    </location>
</feature>
<dbReference type="GO" id="GO:0008104">
    <property type="term" value="P:intracellular protein localization"/>
    <property type="evidence" value="ECO:0007669"/>
    <property type="project" value="TreeGrafter"/>
</dbReference>
<dbReference type="PANTHER" id="PTHR21663:SF0">
    <property type="entry name" value="HEAT REPEAT-CONTAINING PROTEIN 5B"/>
    <property type="match status" value="1"/>
</dbReference>
<comment type="caution">
    <text evidence="2">The sequence shown here is derived from an EMBL/GenBank/DDBJ whole genome shotgun (WGS) entry which is preliminary data.</text>
</comment>
<dbReference type="GO" id="GO:0016020">
    <property type="term" value="C:membrane"/>
    <property type="evidence" value="ECO:0007669"/>
    <property type="project" value="TreeGrafter"/>
</dbReference>